<dbReference type="InterPro" id="IPR027417">
    <property type="entry name" value="P-loop_NTPase"/>
</dbReference>
<sequence length="250" mass="28119">MNAIEIDDLRVKYSNVEVLKGINLEIPERGCFAIMGPSGCGKSTLLKAINRLLELNPDVKISGDIRLFGESVFRMDVTKVRREIGMVFQFPNPFPHMSIYDNVAYAARCNKIVKNKKELDELVEWALKKAALYDEVKDRLRKKASQLSGGQMQRLCIARALALKPKVLLMDEPTANLDPIASGKIEELIHELKRDYTVVIVTHSPAQAARVADFVAFIYMGKVVEVGDVSEVFERPKHELTEKYVTGRIG</sequence>
<dbReference type="InterPro" id="IPR005670">
    <property type="entry name" value="PstB-like"/>
</dbReference>
<gene>
    <name evidence="5" type="ORF">ENX77_03570</name>
</gene>
<dbReference type="Gene3D" id="3.40.50.300">
    <property type="entry name" value="P-loop containing nucleotide triphosphate hydrolases"/>
    <property type="match status" value="1"/>
</dbReference>
<keyword evidence="2" id="KW-0547">Nucleotide-binding</keyword>
<dbReference type="SUPFAM" id="SSF52540">
    <property type="entry name" value="P-loop containing nucleoside triphosphate hydrolases"/>
    <property type="match status" value="1"/>
</dbReference>
<dbReference type="PROSITE" id="PS50893">
    <property type="entry name" value="ABC_TRANSPORTER_2"/>
    <property type="match status" value="1"/>
</dbReference>
<dbReference type="InterPro" id="IPR017871">
    <property type="entry name" value="ABC_transporter-like_CS"/>
</dbReference>
<dbReference type="PROSITE" id="PS00211">
    <property type="entry name" value="ABC_TRANSPORTER_1"/>
    <property type="match status" value="1"/>
</dbReference>
<evidence type="ECO:0000259" key="4">
    <source>
        <dbReference type="PROSITE" id="PS50893"/>
    </source>
</evidence>
<evidence type="ECO:0000313" key="5">
    <source>
        <dbReference type="EMBL" id="HGE66191.1"/>
    </source>
</evidence>
<evidence type="ECO:0000256" key="3">
    <source>
        <dbReference type="ARBA" id="ARBA00022840"/>
    </source>
</evidence>
<dbReference type="InterPro" id="IPR003439">
    <property type="entry name" value="ABC_transporter-like_ATP-bd"/>
</dbReference>
<accession>A0A7C3UBT8</accession>
<reference evidence="5" key="1">
    <citation type="journal article" date="2020" name="mSystems">
        <title>Genome- and Community-Level Interaction Insights into Carbon Utilization and Element Cycling Functions of Hydrothermarchaeota in Hydrothermal Sediment.</title>
        <authorList>
            <person name="Zhou Z."/>
            <person name="Liu Y."/>
            <person name="Xu W."/>
            <person name="Pan J."/>
            <person name="Luo Z.H."/>
            <person name="Li M."/>
        </authorList>
    </citation>
    <scope>NUCLEOTIDE SEQUENCE [LARGE SCALE GENOMIC DNA]</scope>
    <source>
        <strain evidence="5">SpSt-97</strain>
    </source>
</reference>
<dbReference type="GO" id="GO:0035435">
    <property type="term" value="P:phosphate ion transmembrane transport"/>
    <property type="evidence" value="ECO:0007669"/>
    <property type="project" value="InterPro"/>
</dbReference>
<dbReference type="GO" id="GO:0005524">
    <property type="term" value="F:ATP binding"/>
    <property type="evidence" value="ECO:0007669"/>
    <property type="project" value="UniProtKB-KW"/>
</dbReference>
<dbReference type="CDD" id="cd03260">
    <property type="entry name" value="ABC_PstB_phosphate_transporter"/>
    <property type="match status" value="1"/>
</dbReference>
<dbReference type="Pfam" id="PF00005">
    <property type="entry name" value="ABC_tran"/>
    <property type="match status" value="1"/>
</dbReference>
<name>A0A7C3UBT8_9EURY</name>
<dbReference type="GO" id="GO:0016020">
    <property type="term" value="C:membrane"/>
    <property type="evidence" value="ECO:0007669"/>
    <property type="project" value="InterPro"/>
</dbReference>
<dbReference type="GO" id="GO:0016887">
    <property type="term" value="F:ATP hydrolysis activity"/>
    <property type="evidence" value="ECO:0007669"/>
    <property type="project" value="InterPro"/>
</dbReference>
<proteinExistence type="predicted"/>
<dbReference type="NCBIfam" id="NF010860">
    <property type="entry name" value="PRK14267.1"/>
    <property type="match status" value="1"/>
</dbReference>
<dbReference type="SMART" id="SM00382">
    <property type="entry name" value="AAA"/>
    <property type="match status" value="1"/>
</dbReference>
<dbReference type="EMBL" id="DTPI01000023">
    <property type="protein sequence ID" value="HGE66191.1"/>
    <property type="molecule type" value="Genomic_DNA"/>
</dbReference>
<comment type="caution">
    <text evidence="5">The sequence shown here is derived from an EMBL/GenBank/DDBJ whole genome shotgun (WGS) entry which is preliminary data.</text>
</comment>
<dbReference type="AlphaFoldDB" id="A0A7C3UBT8"/>
<dbReference type="GO" id="GO:0005315">
    <property type="term" value="F:phosphate transmembrane transporter activity"/>
    <property type="evidence" value="ECO:0007669"/>
    <property type="project" value="InterPro"/>
</dbReference>
<keyword evidence="1" id="KW-0813">Transport</keyword>
<dbReference type="PANTHER" id="PTHR43423">
    <property type="entry name" value="ABC TRANSPORTER I FAMILY MEMBER 17"/>
    <property type="match status" value="1"/>
</dbReference>
<evidence type="ECO:0000256" key="2">
    <source>
        <dbReference type="ARBA" id="ARBA00022741"/>
    </source>
</evidence>
<dbReference type="PANTHER" id="PTHR43423:SF1">
    <property type="entry name" value="ABC TRANSPORTER I FAMILY MEMBER 17"/>
    <property type="match status" value="1"/>
</dbReference>
<feature type="domain" description="ABC transporter" evidence="4">
    <location>
        <begin position="4"/>
        <end position="245"/>
    </location>
</feature>
<organism evidence="5">
    <name type="scientific">Geoglobus ahangari</name>
    <dbReference type="NCBI Taxonomy" id="113653"/>
    <lineage>
        <taxon>Archaea</taxon>
        <taxon>Methanobacteriati</taxon>
        <taxon>Methanobacteriota</taxon>
        <taxon>Archaeoglobi</taxon>
        <taxon>Archaeoglobales</taxon>
        <taxon>Archaeoglobaceae</taxon>
        <taxon>Geoglobus</taxon>
    </lineage>
</organism>
<evidence type="ECO:0000256" key="1">
    <source>
        <dbReference type="ARBA" id="ARBA00022448"/>
    </source>
</evidence>
<dbReference type="InterPro" id="IPR003593">
    <property type="entry name" value="AAA+_ATPase"/>
</dbReference>
<keyword evidence="3 5" id="KW-0067">ATP-binding</keyword>
<protein>
    <submittedName>
        <fullName evidence="5">Phosphate ABC transporter ATP-binding protein</fullName>
    </submittedName>
</protein>